<dbReference type="EMBL" id="AHZU02000465">
    <property type="protein sequence ID" value="KFG43980.1"/>
    <property type="molecule type" value="Genomic_DNA"/>
</dbReference>
<dbReference type="VEuPathDB" id="ToxoDB:TGDOM2_269085"/>
<evidence type="ECO:0000313" key="2">
    <source>
        <dbReference type="Proteomes" id="UP000028837"/>
    </source>
</evidence>
<proteinExistence type="predicted"/>
<dbReference type="Proteomes" id="UP000028837">
    <property type="component" value="Unassembled WGS sequence"/>
</dbReference>
<name>A0A086KHW2_TOXGO</name>
<organism evidence="1 2">
    <name type="scientific">Toxoplasma gondii GAB2-2007-GAL-DOM2</name>
    <dbReference type="NCBI Taxonomy" id="1130820"/>
    <lineage>
        <taxon>Eukaryota</taxon>
        <taxon>Sar</taxon>
        <taxon>Alveolata</taxon>
        <taxon>Apicomplexa</taxon>
        <taxon>Conoidasida</taxon>
        <taxon>Coccidia</taxon>
        <taxon>Eucoccidiorida</taxon>
        <taxon>Eimeriorina</taxon>
        <taxon>Sarcocystidae</taxon>
        <taxon>Toxoplasma</taxon>
    </lineage>
</organism>
<protein>
    <submittedName>
        <fullName evidence="1">Uncharacterized protein</fullName>
    </submittedName>
</protein>
<sequence length="179" mass="20027">METAASLSCGHVDTTTVESQRCWSLSLPRSERLFVRLCCFVYTTLCFSLIRPSMLSPAGVYPDIWATPVCVGFTGRQELSKKHLDGMRKAVHTHSCCAQMKKKQACERHKRRLPFLGILLLQIESGLGHQNASTSNVFLLFNFLSPSPESVTRLLVFVLPFRHHQLTCVRIAAIAQHAG</sequence>
<comment type="caution">
    <text evidence="1">The sequence shown here is derived from an EMBL/GenBank/DDBJ whole genome shotgun (WGS) entry which is preliminary data.</text>
</comment>
<dbReference type="AlphaFoldDB" id="A0A086KHW2"/>
<evidence type="ECO:0000313" key="1">
    <source>
        <dbReference type="EMBL" id="KFG43980.1"/>
    </source>
</evidence>
<gene>
    <name evidence="1" type="ORF">TGDOM2_269085</name>
</gene>
<reference evidence="1 2" key="1">
    <citation type="submission" date="2014-02" db="EMBL/GenBank/DDBJ databases">
        <authorList>
            <person name="Sibley D."/>
            <person name="Venepally P."/>
            <person name="Karamycheva S."/>
            <person name="Hadjithomas M."/>
            <person name="Khan A."/>
            <person name="Brunk B."/>
            <person name="Roos D."/>
            <person name="Caler E."/>
            <person name="Lorenzi H."/>
        </authorList>
    </citation>
    <scope>NUCLEOTIDE SEQUENCE [LARGE SCALE GENOMIC DNA]</scope>
    <source>
        <strain evidence="1 2">GAB2-2007-GAL-DOM2</strain>
    </source>
</reference>
<accession>A0A086KHW2</accession>